<protein>
    <submittedName>
        <fullName evidence="2">Uncharacterized protein</fullName>
    </submittedName>
</protein>
<comment type="caution">
    <text evidence="2">The sequence shown here is derived from an EMBL/GenBank/DDBJ whole genome shotgun (WGS) entry which is preliminary data.</text>
</comment>
<organism evidence="2 3">
    <name type="scientific">Mesorhabditis spiculigera</name>
    <dbReference type="NCBI Taxonomy" id="96644"/>
    <lineage>
        <taxon>Eukaryota</taxon>
        <taxon>Metazoa</taxon>
        <taxon>Ecdysozoa</taxon>
        <taxon>Nematoda</taxon>
        <taxon>Chromadorea</taxon>
        <taxon>Rhabditida</taxon>
        <taxon>Rhabditina</taxon>
        <taxon>Rhabditomorpha</taxon>
        <taxon>Rhabditoidea</taxon>
        <taxon>Rhabditidae</taxon>
        <taxon>Mesorhabditinae</taxon>
        <taxon>Mesorhabditis</taxon>
    </lineage>
</organism>
<sequence length="191" mass="21881">MAINRDTLLLFVSLLCRLVAGDAFHPEYSLLRLQSIIGDAASQEDVQALKKMADDLSYCSNKERAVKRWVDNHLQLTEQYTRDFATVYQNDALYAFSAFTVQYMYMLDYSAARMQLMVDALAGIRQLYAPGSTPKRWLICAYRTLYWEPLYLDTPTISYTDSDGLSIFNETVAEGRQLWEQDGAYCDSIKA</sequence>
<feature type="chain" id="PRO_5041385672" evidence="1">
    <location>
        <begin position="24"/>
        <end position="191"/>
    </location>
</feature>
<evidence type="ECO:0000313" key="3">
    <source>
        <dbReference type="Proteomes" id="UP001177023"/>
    </source>
</evidence>
<reference evidence="2" key="1">
    <citation type="submission" date="2023-06" db="EMBL/GenBank/DDBJ databases">
        <authorList>
            <person name="Delattre M."/>
        </authorList>
    </citation>
    <scope>NUCLEOTIDE SEQUENCE</scope>
    <source>
        <strain evidence="2">AF72</strain>
    </source>
</reference>
<name>A0AA36CS48_9BILA</name>
<evidence type="ECO:0000256" key="1">
    <source>
        <dbReference type="SAM" id="SignalP"/>
    </source>
</evidence>
<accession>A0AA36CS48</accession>
<keyword evidence="3" id="KW-1185">Reference proteome</keyword>
<dbReference type="EMBL" id="CATQJA010002629">
    <property type="protein sequence ID" value="CAJ0574309.1"/>
    <property type="molecule type" value="Genomic_DNA"/>
</dbReference>
<feature type="signal peptide" evidence="1">
    <location>
        <begin position="1"/>
        <end position="23"/>
    </location>
</feature>
<gene>
    <name evidence="2" type="ORF">MSPICULIGERA_LOCUS12647</name>
</gene>
<dbReference type="Proteomes" id="UP001177023">
    <property type="component" value="Unassembled WGS sequence"/>
</dbReference>
<feature type="non-terminal residue" evidence="2">
    <location>
        <position position="191"/>
    </location>
</feature>
<evidence type="ECO:0000313" key="2">
    <source>
        <dbReference type="EMBL" id="CAJ0574309.1"/>
    </source>
</evidence>
<dbReference type="AlphaFoldDB" id="A0AA36CS48"/>
<proteinExistence type="predicted"/>
<keyword evidence="1" id="KW-0732">Signal</keyword>